<proteinExistence type="evidence at protein level"/>
<accession>Q9PRR4</accession>
<dbReference type="Gene3D" id="2.40.10.10">
    <property type="entry name" value="Trypsin-like serine proteases"/>
    <property type="match status" value="1"/>
</dbReference>
<dbReference type="InterPro" id="IPR001254">
    <property type="entry name" value="Trypsin_dom"/>
</dbReference>
<dbReference type="AlphaFoldDB" id="Q9PRR4"/>
<dbReference type="SUPFAM" id="SSF50494">
    <property type="entry name" value="Trypsin-like serine proteases"/>
    <property type="match status" value="1"/>
</dbReference>
<organism>
    <name type="scientific">Scyliorhinus canicula</name>
    <name type="common">Small-spotted catshark</name>
    <name type="synonym">Squalus canicula</name>
    <dbReference type="NCBI Taxonomy" id="7830"/>
    <lineage>
        <taxon>Eukaryota</taxon>
        <taxon>Metazoa</taxon>
        <taxon>Chordata</taxon>
        <taxon>Craniata</taxon>
        <taxon>Vertebrata</taxon>
        <taxon>Chondrichthyes</taxon>
        <taxon>Elasmobranchii</taxon>
        <taxon>Galeomorphii</taxon>
        <taxon>Galeoidea</taxon>
        <taxon>Carcharhiniformes</taxon>
        <taxon>Scyliorhinidae</taxon>
        <taxon>Scyliorhinus</taxon>
    </lineage>
</organism>
<name>Q9PRR4_SCYCA</name>
<dbReference type="GO" id="GO:0004252">
    <property type="term" value="F:serine-type endopeptidase activity"/>
    <property type="evidence" value="ECO:0007669"/>
    <property type="project" value="InterPro"/>
</dbReference>
<evidence type="ECO:0000259" key="1">
    <source>
        <dbReference type="Pfam" id="PF00089"/>
    </source>
</evidence>
<dbReference type="InterPro" id="IPR009003">
    <property type="entry name" value="Peptidase_S1_PA"/>
</dbReference>
<dbReference type="InterPro" id="IPR043504">
    <property type="entry name" value="Peptidase_S1_PA_chymotrypsin"/>
</dbReference>
<keyword id="KW-0903">Direct protein sequencing</keyword>
<reference key="1">
    <citation type="journal article" date="1995" name="Mol. Mar. Biol. Biotechnol.">
        <title>Purification and characterization of two pancreatic elastase isoforms from dogfish (Scyliorhinus canicula).</title>
        <authorList>
            <person name="Smine A."/>
            <person name="Le Gal Y."/>
        </authorList>
    </citation>
    <scope>PROTEIN SEQUENCE</scope>
</reference>
<feature type="domain" description="Peptidase S1" evidence="1">
    <location>
        <begin position="1"/>
        <end position="20"/>
    </location>
</feature>
<dbReference type="GO" id="GO:0006508">
    <property type="term" value="P:proteolysis"/>
    <property type="evidence" value="ECO:0007669"/>
    <property type="project" value="InterPro"/>
</dbReference>
<protein>
    <submittedName>
        <fullName>Elastase isoform EI</fullName>
    </submittedName>
</protein>
<dbReference type="Pfam" id="PF00089">
    <property type="entry name" value="Trypsin"/>
    <property type="match status" value="1"/>
</dbReference>
<sequence>IIGGTEAQPNSWPWQVSLQY</sequence>